<name>A0AAD4F3Y0_9PEZI</name>
<protein>
    <submittedName>
        <fullName evidence="2">Uncharacterized protein</fullName>
    </submittedName>
</protein>
<evidence type="ECO:0000256" key="1">
    <source>
        <dbReference type="SAM" id="MobiDB-lite"/>
    </source>
</evidence>
<keyword evidence="3" id="KW-1185">Reference proteome</keyword>
<evidence type="ECO:0000313" key="3">
    <source>
        <dbReference type="Proteomes" id="UP001197093"/>
    </source>
</evidence>
<dbReference type="Proteomes" id="UP001197093">
    <property type="component" value="Unassembled WGS sequence"/>
</dbReference>
<accession>A0AAD4F3Y0</accession>
<comment type="caution">
    <text evidence="2">The sequence shown here is derived from an EMBL/GenBank/DDBJ whole genome shotgun (WGS) entry which is preliminary data.</text>
</comment>
<proteinExistence type="predicted"/>
<reference evidence="2" key="1">
    <citation type="submission" date="2023-02" db="EMBL/GenBank/DDBJ databases">
        <authorList>
            <person name="Palmer J.M."/>
        </authorList>
    </citation>
    <scope>NUCLEOTIDE SEQUENCE</scope>
    <source>
        <strain evidence="2">FW57</strain>
    </source>
</reference>
<sequence length="521" mass="57271">MGTTGEDTLKGLQKTLEPYIRPREEVAHIRQILAVHLDSCLKDGAAAGPLALVDTNSIDVAPTARGLQKEYLEALNANIKARKEFAACGRVQRRPSGETASTPEQQGSDRLQEHLAIIRLRQNLEKLQVVERGLNTLEQKPAASPDFLDPGEIFKDSRPLPDVPKDFVTALTIDKASEGPQLKRLIDQLEKHVLQAKLLLRREEQLLEKVKSRSTVRPENVGESVKLEALNRTRVELINWMETELSKAAGDDGDAEGLESQKHRGPAGSINMEEQLASIKEKYAHYLEARRTLLQLVSQQPQPTIKPPTKEEKPEVHLASQPPPTAHLLSPYLEQLLSLAHEQKGLIAHKSHLNTTISRQLKENDQILGHLAEESHLVPAHPMPGASRSKAAFAEATATLESSGPSQRVRPWVFAADSAKISTLEAVAEKIEEGQIALEGSMRTLGELEQLLGKSVDSQKIDEPAGSSEEDLWLTEGQPSSRAAGARRHTIRKADKPAQPKTVWDMLDGNLGLLGSEKDAP</sequence>
<organism evidence="2 3">
    <name type="scientific">Staphylotrichum longicolle</name>
    <dbReference type="NCBI Taxonomy" id="669026"/>
    <lineage>
        <taxon>Eukaryota</taxon>
        <taxon>Fungi</taxon>
        <taxon>Dikarya</taxon>
        <taxon>Ascomycota</taxon>
        <taxon>Pezizomycotina</taxon>
        <taxon>Sordariomycetes</taxon>
        <taxon>Sordariomycetidae</taxon>
        <taxon>Sordariales</taxon>
        <taxon>Chaetomiaceae</taxon>
        <taxon>Staphylotrichum</taxon>
    </lineage>
</organism>
<dbReference type="AlphaFoldDB" id="A0AAD4F3Y0"/>
<feature type="region of interest" description="Disordered" evidence="1">
    <location>
        <begin position="456"/>
        <end position="503"/>
    </location>
</feature>
<gene>
    <name evidence="2" type="ORF">NEMBOFW57_002255</name>
</gene>
<feature type="region of interest" description="Disordered" evidence="1">
    <location>
        <begin position="300"/>
        <end position="321"/>
    </location>
</feature>
<evidence type="ECO:0000313" key="2">
    <source>
        <dbReference type="EMBL" id="KAG7292220.1"/>
    </source>
</evidence>
<dbReference type="EMBL" id="JAHCVI010000001">
    <property type="protein sequence ID" value="KAG7292220.1"/>
    <property type="molecule type" value="Genomic_DNA"/>
</dbReference>